<evidence type="ECO:0000313" key="2">
    <source>
        <dbReference type="EMBL" id="CAE7772361.1"/>
    </source>
</evidence>
<sequence length="402" mass="43578">MAVRFSCSRQTLLLQLILLGWQAKAAEVPEGSAAEARLTHSYFSSLCGCVNAFRNDQGAVFTAEEVSAQASGAGAFLSPSYTSEAQRGEREQYAEARCMGVLGLHGGDLHPTQLGAATGPCCTSMLTSAFLAMADAQGVVKFQRSGVLLVLHLNRDSPEVRYELYWNGNAAPFDAGSGLVDGDSVYLVNVGGTSKEEQGFSALPYIHHEVSATARGQIIGGRLQIQSLYSQEKREEDFPGSMVPGQPTFRSQELPIWILGSFDKEGQSAWASYIPAVFASGLKTYLIPTGDAQCATVTRLVEDYKATGKKSPPASFLQKQEEHQLSNVTYAEVRRHEVETSNALPRTLRHIILRIHYFFTRGGYQKFFGIATSDPGCKSGGGRSNAFGGLVRCSRWLMCVSC</sequence>
<evidence type="ECO:0000313" key="3">
    <source>
        <dbReference type="Proteomes" id="UP000649617"/>
    </source>
</evidence>
<organism evidence="2 3">
    <name type="scientific">Symbiodinium pilosum</name>
    <name type="common">Dinoflagellate</name>
    <dbReference type="NCBI Taxonomy" id="2952"/>
    <lineage>
        <taxon>Eukaryota</taxon>
        <taxon>Sar</taxon>
        <taxon>Alveolata</taxon>
        <taxon>Dinophyceae</taxon>
        <taxon>Suessiales</taxon>
        <taxon>Symbiodiniaceae</taxon>
        <taxon>Symbiodinium</taxon>
    </lineage>
</organism>
<dbReference type="AlphaFoldDB" id="A0A812YID8"/>
<keyword evidence="1" id="KW-0732">Signal</keyword>
<dbReference type="Proteomes" id="UP000649617">
    <property type="component" value="Unassembled WGS sequence"/>
</dbReference>
<feature type="chain" id="PRO_5032965466" evidence="1">
    <location>
        <begin position="26"/>
        <end position="402"/>
    </location>
</feature>
<evidence type="ECO:0000256" key="1">
    <source>
        <dbReference type="SAM" id="SignalP"/>
    </source>
</evidence>
<protein>
    <submittedName>
        <fullName evidence="2">CPK2 protein</fullName>
    </submittedName>
</protein>
<name>A0A812YID8_SYMPI</name>
<dbReference type="EMBL" id="CAJNIZ010047637">
    <property type="protein sequence ID" value="CAE7772361.1"/>
    <property type="molecule type" value="Genomic_DNA"/>
</dbReference>
<comment type="caution">
    <text evidence="2">The sequence shown here is derived from an EMBL/GenBank/DDBJ whole genome shotgun (WGS) entry which is preliminary data.</text>
</comment>
<dbReference type="OrthoDB" id="10463790at2759"/>
<gene>
    <name evidence="2" type="primary">CPK2</name>
    <name evidence="2" type="ORF">SPIL2461_LOCUS22776</name>
</gene>
<accession>A0A812YID8</accession>
<keyword evidence="3" id="KW-1185">Reference proteome</keyword>
<feature type="signal peptide" evidence="1">
    <location>
        <begin position="1"/>
        <end position="25"/>
    </location>
</feature>
<proteinExistence type="predicted"/>
<reference evidence="2" key="1">
    <citation type="submission" date="2021-02" db="EMBL/GenBank/DDBJ databases">
        <authorList>
            <person name="Dougan E. K."/>
            <person name="Rhodes N."/>
            <person name="Thang M."/>
            <person name="Chan C."/>
        </authorList>
    </citation>
    <scope>NUCLEOTIDE SEQUENCE</scope>
</reference>